<accession>A0ABY8EPR4</accession>
<name>A0ABY8EPR4_MALFU</name>
<gene>
    <name evidence="2" type="ORF">GLX27_001396</name>
</gene>
<keyword evidence="3" id="KW-1185">Reference proteome</keyword>
<evidence type="ECO:0000313" key="3">
    <source>
        <dbReference type="Proteomes" id="UP000818624"/>
    </source>
</evidence>
<protein>
    <submittedName>
        <fullName evidence="2">Uncharacterized protein</fullName>
    </submittedName>
</protein>
<evidence type="ECO:0000313" key="2">
    <source>
        <dbReference type="EMBL" id="WFD46755.1"/>
    </source>
</evidence>
<sequence length="262" mass="28998">MHSSGLSPEKFAQAERMIRNVVQDMPRLRTRRESTGAPAPGKEPRLVSEPQTQPKRKEPRLDKSALLERAKAAQSGALFRPKTTEAVRVPDPPAPAQSVPRKVEAPTPTSEPATDTNSEAKKRTPVPRASSDSPAPPAIKTESEDVQAYQRLVSLGMPAHRQGLKFEIEPRRKRGRPPGQKKSIPQWIRDADQIASREPPTESLSSTGYLPARYATAKLTTLEEQWICPLPMPMMMSTANPSAVHATPSEVWARWAAQWDLL</sequence>
<feature type="region of interest" description="Disordered" evidence="1">
    <location>
        <begin position="1"/>
        <end position="144"/>
    </location>
</feature>
<dbReference type="EMBL" id="CP046234">
    <property type="protein sequence ID" value="WFD46755.1"/>
    <property type="molecule type" value="Genomic_DNA"/>
</dbReference>
<organism evidence="2 3">
    <name type="scientific">Malassezia furfur</name>
    <name type="common">Pityriasis versicolor infection agent</name>
    <name type="synonym">Pityrosporum furfur</name>
    <dbReference type="NCBI Taxonomy" id="55194"/>
    <lineage>
        <taxon>Eukaryota</taxon>
        <taxon>Fungi</taxon>
        <taxon>Dikarya</taxon>
        <taxon>Basidiomycota</taxon>
        <taxon>Ustilaginomycotina</taxon>
        <taxon>Malasseziomycetes</taxon>
        <taxon>Malasseziales</taxon>
        <taxon>Malasseziaceae</taxon>
        <taxon>Malassezia</taxon>
    </lineage>
</organism>
<feature type="compositionally biased region" description="Basic and acidic residues" evidence="1">
    <location>
        <begin position="55"/>
        <end position="71"/>
    </location>
</feature>
<evidence type="ECO:0000256" key="1">
    <source>
        <dbReference type="SAM" id="MobiDB-lite"/>
    </source>
</evidence>
<proteinExistence type="predicted"/>
<feature type="region of interest" description="Disordered" evidence="1">
    <location>
        <begin position="163"/>
        <end position="186"/>
    </location>
</feature>
<reference evidence="2 3" key="1">
    <citation type="journal article" date="2020" name="Elife">
        <title>Loss of centromere function drives karyotype evolution in closely related Malassezia species.</title>
        <authorList>
            <person name="Sankaranarayanan S.R."/>
            <person name="Ianiri G."/>
            <person name="Coelho M.A."/>
            <person name="Reza M.H."/>
            <person name="Thimmappa B.C."/>
            <person name="Ganguly P."/>
            <person name="Vadnala R.N."/>
            <person name="Sun S."/>
            <person name="Siddharthan R."/>
            <person name="Tellgren-Roth C."/>
            <person name="Dawson T.L."/>
            <person name="Heitman J."/>
            <person name="Sanyal K."/>
        </authorList>
    </citation>
    <scope>NUCLEOTIDE SEQUENCE [LARGE SCALE GENOMIC DNA]</scope>
    <source>
        <strain evidence="2">CBS14141</strain>
    </source>
</reference>
<feature type="compositionally biased region" description="Polar residues" evidence="1">
    <location>
        <begin position="107"/>
        <end position="117"/>
    </location>
</feature>
<dbReference type="Proteomes" id="UP000818624">
    <property type="component" value="Chromosome 1"/>
</dbReference>